<sequence>MVDSRIENLAKLCVQYSVEVKPKEKVFIQGNALALPLIKELYRECLLGGAYPIVMPSLDVEYLFFKYAKEDQLRFVPPLQKFLTKEADVAINISCEPNPKRLTNINPEKIAIVRTSRKEIMETFLRRSAQGKLKWVVLPYPINNQAQEAAMSLEEYEDFVFSSCLVDKKDPLTEWKKIDKNQEKICEFLNRADKIHIMGENTDLLLRVKNRKWINCSGKLNMPDGEVFTGPLENSANGTVRFTYPGIVAGREVEDIALTFKDGKVVKATAVKGDELLQQMLKIKGADRIGEIAIGTNYGITQFSKNMLFDEKMGGTIHMALGASYPESGGLNKAAIHWDIVKDMKKEAEIYADNKLFYKNGKFLIK</sequence>
<gene>
    <name evidence="10" type="ORF">LCGC14_1600890</name>
</gene>
<evidence type="ECO:0000313" key="10">
    <source>
        <dbReference type="EMBL" id="KKM24855.1"/>
    </source>
</evidence>
<evidence type="ECO:0000256" key="9">
    <source>
        <dbReference type="ARBA" id="ARBA00023049"/>
    </source>
</evidence>
<keyword evidence="8" id="KW-0378">Hydrolase</keyword>
<evidence type="ECO:0000256" key="7">
    <source>
        <dbReference type="ARBA" id="ARBA00022723"/>
    </source>
</evidence>
<dbReference type="InterPro" id="IPR000787">
    <property type="entry name" value="Peptidase_M29"/>
</dbReference>
<comment type="caution">
    <text evidence="10">The sequence shown here is derived from an EMBL/GenBank/DDBJ whole genome shotgun (WGS) entry which is preliminary data.</text>
</comment>
<protein>
    <recommendedName>
        <fullName evidence="11">Aminopeptidase</fullName>
    </recommendedName>
</protein>
<keyword evidence="6" id="KW-0645">Protease</keyword>
<evidence type="ECO:0000256" key="6">
    <source>
        <dbReference type="ARBA" id="ARBA00022670"/>
    </source>
</evidence>
<dbReference type="GO" id="GO:0004177">
    <property type="term" value="F:aminopeptidase activity"/>
    <property type="evidence" value="ECO:0007669"/>
    <property type="project" value="UniProtKB-KW"/>
</dbReference>
<reference evidence="10" key="1">
    <citation type="journal article" date="2015" name="Nature">
        <title>Complex archaea that bridge the gap between prokaryotes and eukaryotes.</title>
        <authorList>
            <person name="Spang A."/>
            <person name="Saw J.H."/>
            <person name="Jorgensen S.L."/>
            <person name="Zaremba-Niedzwiedzka K."/>
            <person name="Martijn J."/>
            <person name="Lind A.E."/>
            <person name="van Eijk R."/>
            <person name="Schleper C."/>
            <person name="Guy L."/>
            <person name="Ettema T.J."/>
        </authorList>
    </citation>
    <scope>NUCLEOTIDE SEQUENCE</scope>
</reference>
<dbReference type="Pfam" id="PF02073">
    <property type="entry name" value="Peptidase_M29"/>
    <property type="match status" value="1"/>
</dbReference>
<evidence type="ECO:0008006" key="11">
    <source>
        <dbReference type="Google" id="ProtNLM"/>
    </source>
</evidence>
<name>A0A0F9LB74_9ZZZZ</name>
<evidence type="ECO:0000256" key="4">
    <source>
        <dbReference type="ARBA" id="ARBA00008236"/>
    </source>
</evidence>
<keyword evidence="7" id="KW-0479">Metal-binding</keyword>
<dbReference type="SUPFAM" id="SSF144052">
    <property type="entry name" value="Thermophilic metalloprotease-like"/>
    <property type="match status" value="1"/>
</dbReference>
<keyword evidence="5" id="KW-0031">Aminopeptidase</keyword>
<dbReference type="InterPro" id="IPR035097">
    <property type="entry name" value="M29_N-terminal"/>
</dbReference>
<dbReference type="InterPro" id="IPR052170">
    <property type="entry name" value="M29_Exopeptidase"/>
</dbReference>
<evidence type="ECO:0000256" key="5">
    <source>
        <dbReference type="ARBA" id="ARBA00022438"/>
    </source>
</evidence>
<dbReference type="Gene3D" id="3.40.1830.10">
    <property type="entry name" value="Thermophilic metalloprotease (M29)"/>
    <property type="match status" value="1"/>
</dbReference>
<dbReference type="EMBL" id="LAZR01012836">
    <property type="protein sequence ID" value="KKM24855.1"/>
    <property type="molecule type" value="Genomic_DNA"/>
</dbReference>
<dbReference type="GO" id="GO:0006508">
    <property type="term" value="P:proteolysis"/>
    <property type="evidence" value="ECO:0007669"/>
    <property type="project" value="UniProtKB-KW"/>
</dbReference>
<proteinExistence type="inferred from homology"/>
<dbReference type="GO" id="GO:0008237">
    <property type="term" value="F:metallopeptidase activity"/>
    <property type="evidence" value="ECO:0007669"/>
    <property type="project" value="UniProtKB-KW"/>
</dbReference>
<evidence type="ECO:0000256" key="8">
    <source>
        <dbReference type="ARBA" id="ARBA00022801"/>
    </source>
</evidence>
<dbReference type="PANTHER" id="PTHR34448:SF1">
    <property type="entry name" value="BLL6088 PROTEIN"/>
    <property type="match status" value="1"/>
</dbReference>
<dbReference type="GO" id="GO:0046872">
    <property type="term" value="F:metal ion binding"/>
    <property type="evidence" value="ECO:0007669"/>
    <property type="project" value="UniProtKB-KW"/>
</dbReference>
<keyword evidence="9" id="KW-0482">Metalloprotease</keyword>
<organism evidence="10">
    <name type="scientific">marine sediment metagenome</name>
    <dbReference type="NCBI Taxonomy" id="412755"/>
    <lineage>
        <taxon>unclassified sequences</taxon>
        <taxon>metagenomes</taxon>
        <taxon>ecological metagenomes</taxon>
    </lineage>
</organism>
<comment type="cofactor">
    <cofactor evidence="1">
        <name>Co(2+)</name>
        <dbReference type="ChEBI" id="CHEBI:48828"/>
    </cofactor>
</comment>
<comment type="cofactor">
    <cofactor evidence="3">
        <name>Zn(2+)</name>
        <dbReference type="ChEBI" id="CHEBI:29105"/>
    </cofactor>
</comment>
<dbReference type="AlphaFoldDB" id="A0A0F9LB74"/>
<comment type="similarity">
    <text evidence="4">Belongs to the peptidase M29 family.</text>
</comment>
<accession>A0A0F9LB74</accession>
<evidence type="ECO:0000256" key="1">
    <source>
        <dbReference type="ARBA" id="ARBA00001941"/>
    </source>
</evidence>
<evidence type="ECO:0000256" key="3">
    <source>
        <dbReference type="ARBA" id="ARBA00001947"/>
    </source>
</evidence>
<evidence type="ECO:0000256" key="2">
    <source>
        <dbReference type="ARBA" id="ARBA00001946"/>
    </source>
</evidence>
<comment type="cofactor">
    <cofactor evidence="2">
        <name>Mg(2+)</name>
        <dbReference type="ChEBI" id="CHEBI:18420"/>
    </cofactor>
</comment>
<dbReference type="PANTHER" id="PTHR34448">
    <property type="entry name" value="AMINOPEPTIDASE"/>
    <property type="match status" value="1"/>
</dbReference>